<keyword evidence="1" id="KW-0433">Leucine-rich repeat</keyword>
<dbReference type="InterPro" id="IPR001611">
    <property type="entry name" value="Leu-rich_rpt"/>
</dbReference>
<evidence type="ECO:0000256" key="1">
    <source>
        <dbReference type="ARBA" id="ARBA00022614"/>
    </source>
</evidence>
<dbReference type="Gene3D" id="3.80.10.10">
    <property type="entry name" value="Ribonuclease Inhibitor"/>
    <property type="match status" value="1"/>
</dbReference>
<keyword evidence="3" id="KW-1133">Transmembrane helix</keyword>
<dbReference type="Proteomes" id="UP000243579">
    <property type="component" value="Unassembled WGS sequence"/>
</dbReference>
<keyword evidence="3" id="KW-0812">Transmembrane</keyword>
<organism evidence="5 6">
    <name type="scientific">Achlya hypogyna</name>
    <name type="common">Oomycete</name>
    <name type="synonym">Protoachlya hypogyna</name>
    <dbReference type="NCBI Taxonomy" id="1202772"/>
    <lineage>
        <taxon>Eukaryota</taxon>
        <taxon>Sar</taxon>
        <taxon>Stramenopiles</taxon>
        <taxon>Oomycota</taxon>
        <taxon>Saprolegniomycetes</taxon>
        <taxon>Saprolegniales</taxon>
        <taxon>Achlyaceae</taxon>
        <taxon>Achlya</taxon>
    </lineage>
</organism>
<dbReference type="InterPro" id="IPR032675">
    <property type="entry name" value="LRR_dom_sf"/>
</dbReference>
<accession>A0A1V9ZAA9</accession>
<gene>
    <name evidence="5" type="ORF">ACHHYP_20032</name>
</gene>
<evidence type="ECO:0000256" key="4">
    <source>
        <dbReference type="SAM" id="SignalP"/>
    </source>
</evidence>
<evidence type="ECO:0008006" key="7">
    <source>
        <dbReference type="Google" id="ProtNLM"/>
    </source>
</evidence>
<reference evidence="5 6" key="1">
    <citation type="journal article" date="2014" name="Genome Biol. Evol.">
        <title>The secreted proteins of Achlya hypogyna and Thraustotheca clavata identify the ancestral oomycete secretome and reveal gene acquisitions by horizontal gene transfer.</title>
        <authorList>
            <person name="Misner I."/>
            <person name="Blouin N."/>
            <person name="Leonard G."/>
            <person name="Richards T.A."/>
            <person name="Lane C.E."/>
        </authorList>
    </citation>
    <scope>NUCLEOTIDE SEQUENCE [LARGE SCALE GENOMIC DNA]</scope>
    <source>
        <strain evidence="5 6">ATCC 48635</strain>
    </source>
</reference>
<proteinExistence type="predicted"/>
<feature type="signal peptide" evidence="4">
    <location>
        <begin position="1"/>
        <end position="19"/>
    </location>
</feature>
<keyword evidence="3" id="KW-0472">Membrane</keyword>
<dbReference type="SUPFAM" id="SSF52058">
    <property type="entry name" value="L domain-like"/>
    <property type="match status" value="1"/>
</dbReference>
<keyword evidence="4" id="KW-0732">Signal</keyword>
<feature type="transmembrane region" description="Helical" evidence="3">
    <location>
        <begin position="232"/>
        <end position="253"/>
    </location>
</feature>
<protein>
    <recommendedName>
        <fullName evidence="7">Secreted protein</fullName>
    </recommendedName>
</protein>
<dbReference type="Pfam" id="PF13855">
    <property type="entry name" value="LRR_8"/>
    <property type="match status" value="1"/>
</dbReference>
<feature type="chain" id="PRO_5012574052" description="Secreted protein" evidence="4">
    <location>
        <begin position="20"/>
        <end position="300"/>
    </location>
</feature>
<dbReference type="STRING" id="1202772.A0A1V9ZAA9"/>
<evidence type="ECO:0000256" key="2">
    <source>
        <dbReference type="ARBA" id="ARBA00022737"/>
    </source>
</evidence>
<dbReference type="PANTHER" id="PTHR24366">
    <property type="entry name" value="IG(IMMUNOGLOBULIN) AND LRR(LEUCINE RICH REPEAT) DOMAINS"/>
    <property type="match status" value="1"/>
</dbReference>
<comment type="caution">
    <text evidence="5">The sequence shown here is derived from an EMBL/GenBank/DDBJ whole genome shotgun (WGS) entry which is preliminary data.</text>
</comment>
<name>A0A1V9ZAA9_ACHHY</name>
<dbReference type="AlphaFoldDB" id="A0A1V9ZAA9"/>
<sequence length="300" mass="32191">MRRTFLAIVATTAVSIAHASVLGPCSPGSAAFCLVSPDASIVVNATGNALDLSSRDLARVEGLPLTPVSINLAQNAITAVHAPDASGLSYLNLSSNLLQGDSLLSLPTNITTLDLSFNAFTTLDNSTFNWLQLPKLQTLLLRGNGLTRLQGNHFPPSLTFLDLSDNPLAFISMDQTAFNILSSGSVTVLVDSPLVGSAITTQTCFGVIASLRNATNVCIEDANAEAQSAEQYMMRFLVVCSTGTFLIVMLLLYRKYRMIYMTAEDIENLRATCTSSVLYEDTPTQFVELPTPDEKSRAEP</sequence>
<dbReference type="EMBL" id="JNBR01000346">
    <property type="protein sequence ID" value="OQR94934.1"/>
    <property type="molecule type" value="Genomic_DNA"/>
</dbReference>
<dbReference type="OrthoDB" id="266138at2759"/>
<keyword evidence="2" id="KW-0677">Repeat</keyword>
<evidence type="ECO:0000313" key="6">
    <source>
        <dbReference type="Proteomes" id="UP000243579"/>
    </source>
</evidence>
<dbReference type="PANTHER" id="PTHR24366:SF96">
    <property type="entry name" value="LEUCINE RICH REPEAT CONTAINING 53"/>
    <property type="match status" value="1"/>
</dbReference>
<keyword evidence="6" id="KW-1185">Reference proteome</keyword>
<evidence type="ECO:0000256" key="3">
    <source>
        <dbReference type="SAM" id="Phobius"/>
    </source>
</evidence>
<evidence type="ECO:0000313" key="5">
    <source>
        <dbReference type="EMBL" id="OQR94934.1"/>
    </source>
</evidence>